<dbReference type="PANTHER" id="PTHR43736">
    <property type="entry name" value="ADP-RIBOSE PYROPHOSPHATASE"/>
    <property type="match status" value="1"/>
</dbReference>
<dbReference type="PROSITE" id="PS51462">
    <property type="entry name" value="NUDIX"/>
    <property type="match status" value="1"/>
</dbReference>
<evidence type="ECO:0000313" key="5">
    <source>
        <dbReference type="EMBL" id="QTP55070.1"/>
    </source>
</evidence>
<dbReference type="SUPFAM" id="SSF55811">
    <property type="entry name" value="Nudix"/>
    <property type="match status" value="1"/>
</dbReference>
<sequence length="141" mass="15332">MKVRPAPAVAAAVVDRGKVLMVRRRHPPNADMLALPGGRVEPGETLFEAAVRELREETGVDAEAQRVLTAIDQIQCDEAGRLLSHFVIVVVECRWTGGRAMAGDDASDARWLDAVQLSEDAELCASARQIALELLTVAEFR</sequence>
<keyword evidence="2 3" id="KW-0378">Hydrolase</keyword>
<dbReference type="PANTHER" id="PTHR43736:SF1">
    <property type="entry name" value="DIHYDRONEOPTERIN TRIPHOSPHATE DIPHOSPHATASE"/>
    <property type="match status" value="1"/>
</dbReference>
<dbReference type="PRINTS" id="PR00502">
    <property type="entry name" value="NUDIXFAMILY"/>
</dbReference>
<protein>
    <submittedName>
        <fullName evidence="5">NUDIX hydrolase</fullName>
    </submittedName>
</protein>
<evidence type="ECO:0000313" key="6">
    <source>
        <dbReference type="Proteomes" id="UP000671868"/>
    </source>
</evidence>
<dbReference type="GO" id="GO:0016787">
    <property type="term" value="F:hydrolase activity"/>
    <property type="evidence" value="ECO:0007669"/>
    <property type="project" value="UniProtKB-KW"/>
</dbReference>
<dbReference type="InterPro" id="IPR015797">
    <property type="entry name" value="NUDIX_hydrolase-like_dom_sf"/>
</dbReference>
<dbReference type="Proteomes" id="UP000671868">
    <property type="component" value="Chromosome"/>
</dbReference>
<dbReference type="CDD" id="cd04673">
    <property type="entry name" value="NUDIX_ADPRase"/>
    <property type="match status" value="1"/>
</dbReference>
<dbReference type="Gene3D" id="3.90.79.10">
    <property type="entry name" value="Nucleoside Triphosphate Pyrophosphohydrolase"/>
    <property type="match status" value="1"/>
</dbReference>
<dbReference type="Pfam" id="PF00293">
    <property type="entry name" value="NUDIX"/>
    <property type="match status" value="1"/>
</dbReference>
<evidence type="ECO:0000256" key="3">
    <source>
        <dbReference type="RuleBase" id="RU003476"/>
    </source>
</evidence>
<comment type="similarity">
    <text evidence="3">Belongs to the Nudix hydrolase family.</text>
</comment>
<reference evidence="5 6" key="1">
    <citation type="journal article" date="2021" name="Front. Microbiol.">
        <title>Aerobic Denitrification and Heterotrophic Sulfur Oxidation in the Genus Halomonas Revealed by Six Novel Species Characterizations and Genome-Based Analysis.</title>
        <authorList>
            <person name="Wang L."/>
            <person name="Shao Z."/>
        </authorList>
    </citation>
    <scope>NUCLEOTIDE SEQUENCE [LARGE SCALE GENOMIC DNA]</scope>
    <source>
        <strain evidence="5 6">MCCC 1A11059</strain>
    </source>
</reference>
<dbReference type="InterPro" id="IPR020476">
    <property type="entry name" value="Nudix_hydrolase"/>
</dbReference>
<feature type="domain" description="Nudix hydrolase" evidence="4">
    <location>
        <begin position="4"/>
        <end position="136"/>
    </location>
</feature>
<dbReference type="InterPro" id="IPR000086">
    <property type="entry name" value="NUDIX_hydrolase_dom"/>
</dbReference>
<keyword evidence="6" id="KW-1185">Reference proteome</keyword>
<comment type="cofactor">
    <cofactor evidence="1">
        <name>Mg(2+)</name>
        <dbReference type="ChEBI" id="CHEBI:18420"/>
    </cofactor>
</comment>
<accession>A0ABX7W4G3</accession>
<gene>
    <name evidence="5" type="ORF">HNO51_10490</name>
</gene>
<evidence type="ECO:0000256" key="1">
    <source>
        <dbReference type="ARBA" id="ARBA00001946"/>
    </source>
</evidence>
<dbReference type="InterPro" id="IPR020084">
    <property type="entry name" value="NUDIX_hydrolase_CS"/>
</dbReference>
<organism evidence="5 6">
    <name type="scientific">Billgrantia sulfidoxydans</name>
    <dbReference type="NCBI Taxonomy" id="2733484"/>
    <lineage>
        <taxon>Bacteria</taxon>
        <taxon>Pseudomonadati</taxon>
        <taxon>Pseudomonadota</taxon>
        <taxon>Gammaproteobacteria</taxon>
        <taxon>Oceanospirillales</taxon>
        <taxon>Halomonadaceae</taxon>
        <taxon>Billgrantia</taxon>
    </lineage>
</organism>
<dbReference type="RefSeq" id="WP_209537403.1">
    <property type="nucleotide sequence ID" value="NZ_CP053381.1"/>
</dbReference>
<evidence type="ECO:0000259" key="4">
    <source>
        <dbReference type="PROSITE" id="PS51462"/>
    </source>
</evidence>
<dbReference type="EMBL" id="CP053381">
    <property type="protein sequence ID" value="QTP55070.1"/>
    <property type="molecule type" value="Genomic_DNA"/>
</dbReference>
<name>A0ABX7W4G3_9GAMM</name>
<dbReference type="PROSITE" id="PS00893">
    <property type="entry name" value="NUDIX_BOX"/>
    <property type="match status" value="1"/>
</dbReference>
<proteinExistence type="inferred from homology"/>
<evidence type="ECO:0000256" key="2">
    <source>
        <dbReference type="ARBA" id="ARBA00022801"/>
    </source>
</evidence>